<dbReference type="PANTHER" id="PTHR11961">
    <property type="entry name" value="CYTOCHROME C"/>
    <property type="match status" value="1"/>
</dbReference>
<name>A0ABS5FPQ7_9BRAD</name>
<keyword evidence="2 6" id="KW-0349">Heme</keyword>
<dbReference type="PRINTS" id="PR00604">
    <property type="entry name" value="CYTCHRMECIAB"/>
</dbReference>
<keyword evidence="3 6" id="KW-0479">Metal-binding</keyword>
<dbReference type="SUPFAM" id="SSF46626">
    <property type="entry name" value="Cytochrome c"/>
    <property type="match status" value="1"/>
</dbReference>
<evidence type="ECO:0000256" key="7">
    <source>
        <dbReference type="SAM" id="SignalP"/>
    </source>
</evidence>
<protein>
    <submittedName>
        <fullName evidence="9">C-type cytochrome</fullName>
    </submittedName>
</protein>
<keyword evidence="5 6" id="KW-0408">Iron</keyword>
<dbReference type="InterPro" id="IPR002327">
    <property type="entry name" value="Cyt_c_1A/1B"/>
</dbReference>
<dbReference type="EMBL" id="JAFCJH010000030">
    <property type="protein sequence ID" value="MBR0798749.1"/>
    <property type="molecule type" value="Genomic_DNA"/>
</dbReference>
<dbReference type="RefSeq" id="WP_212493903.1">
    <property type="nucleotide sequence ID" value="NZ_JAFCJH010000030.1"/>
</dbReference>
<dbReference type="InterPro" id="IPR036909">
    <property type="entry name" value="Cyt_c-like_dom_sf"/>
</dbReference>
<dbReference type="InterPro" id="IPR009056">
    <property type="entry name" value="Cyt_c-like_dom"/>
</dbReference>
<evidence type="ECO:0000256" key="2">
    <source>
        <dbReference type="ARBA" id="ARBA00022617"/>
    </source>
</evidence>
<evidence type="ECO:0000313" key="9">
    <source>
        <dbReference type="EMBL" id="MBR0798749.1"/>
    </source>
</evidence>
<comment type="caution">
    <text evidence="9">The sequence shown here is derived from an EMBL/GenBank/DDBJ whole genome shotgun (WGS) entry which is preliminary data.</text>
</comment>
<reference evidence="10" key="1">
    <citation type="journal article" date="2021" name="ISME J.">
        <title>Evolutionary origin and ecological implication of a unique nif island in free-living Bradyrhizobium lineages.</title>
        <authorList>
            <person name="Tao J."/>
        </authorList>
    </citation>
    <scope>NUCLEOTIDE SEQUENCE [LARGE SCALE GENOMIC DNA]</scope>
    <source>
        <strain evidence="10">SZCCT0434</strain>
    </source>
</reference>
<evidence type="ECO:0000256" key="1">
    <source>
        <dbReference type="ARBA" id="ARBA00022448"/>
    </source>
</evidence>
<keyword evidence="10" id="KW-1185">Reference proteome</keyword>
<evidence type="ECO:0000256" key="3">
    <source>
        <dbReference type="ARBA" id="ARBA00022723"/>
    </source>
</evidence>
<accession>A0ABS5FPQ7</accession>
<sequence>MTILTIVRKVTLWRAGTLVVATAATLIAVTSANAAGDAARGATLYRDCGVCHSIQENGPGPAHKGVFGRLAGKAPGYDYSSELKNSNIVWTEENLDKWLAGPEKLVPGTKMFYEVDDPRDRADIIAFLKEKAK</sequence>
<keyword evidence="7" id="KW-0732">Signal</keyword>
<feature type="chain" id="PRO_5046505912" evidence="7">
    <location>
        <begin position="35"/>
        <end position="133"/>
    </location>
</feature>
<evidence type="ECO:0000313" key="10">
    <source>
        <dbReference type="Proteomes" id="UP001315278"/>
    </source>
</evidence>
<organism evidence="9 10">
    <name type="scientific">Bradyrhizobium jicamae</name>
    <dbReference type="NCBI Taxonomy" id="280332"/>
    <lineage>
        <taxon>Bacteria</taxon>
        <taxon>Pseudomonadati</taxon>
        <taxon>Pseudomonadota</taxon>
        <taxon>Alphaproteobacteria</taxon>
        <taxon>Hyphomicrobiales</taxon>
        <taxon>Nitrobacteraceae</taxon>
        <taxon>Bradyrhizobium</taxon>
    </lineage>
</organism>
<feature type="signal peptide" evidence="7">
    <location>
        <begin position="1"/>
        <end position="34"/>
    </location>
</feature>
<dbReference type="PROSITE" id="PS51007">
    <property type="entry name" value="CYTC"/>
    <property type="match status" value="1"/>
</dbReference>
<keyword evidence="4" id="KW-0249">Electron transport</keyword>
<keyword evidence="1" id="KW-0813">Transport</keyword>
<evidence type="ECO:0000256" key="5">
    <source>
        <dbReference type="ARBA" id="ARBA00023004"/>
    </source>
</evidence>
<evidence type="ECO:0000256" key="6">
    <source>
        <dbReference type="PROSITE-ProRule" id="PRU00433"/>
    </source>
</evidence>
<feature type="domain" description="Cytochrome c" evidence="8">
    <location>
        <begin position="36"/>
        <end position="132"/>
    </location>
</feature>
<gene>
    <name evidence="9" type="ORF">JQ615_25510</name>
</gene>
<dbReference type="Pfam" id="PF00034">
    <property type="entry name" value="Cytochrom_C"/>
    <property type="match status" value="1"/>
</dbReference>
<dbReference type="Proteomes" id="UP001315278">
    <property type="component" value="Unassembled WGS sequence"/>
</dbReference>
<dbReference type="Gene3D" id="1.10.760.10">
    <property type="entry name" value="Cytochrome c-like domain"/>
    <property type="match status" value="1"/>
</dbReference>
<evidence type="ECO:0000259" key="8">
    <source>
        <dbReference type="PROSITE" id="PS51007"/>
    </source>
</evidence>
<evidence type="ECO:0000256" key="4">
    <source>
        <dbReference type="ARBA" id="ARBA00022982"/>
    </source>
</evidence>
<proteinExistence type="predicted"/>